<keyword evidence="2" id="KW-1185">Reference proteome</keyword>
<dbReference type="AlphaFoldDB" id="A0AAV9KLV3"/>
<evidence type="ECO:0000313" key="1">
    <source>
        <dbReference type="EMBL" id="KAK4713375.1"/>
    </source>
</evidence>
<organism evidence="1 2">
    <name type="scientific">Solanum pinnatisectum</name>
    <name type="common">tansyleaf nightshade</name>
    <dbReference type="NCBI Taxonomy" id="50273"/>
    <lineage>
        <taxon>Eukaryota</taxon>
        <taxon>Viridiplantae</taxon>
        <taxon>Streptophyta</taxon>
        <taxon>Embryophyta</taxon>
        <taxon>Tracheophyta</taxon>
        <taxon>Spermatophyta</taxon>
        <taxon>Magnoliopsida</taxon>
        <taxon>eudicotyledons</taxon>
        <taxon>Gunneridae</taxon>
        <taxon>Pentapetalae</taxon>
        <taxon>asterids</taxon>
        <taxon>lamiids</taxon>
        <taxon>Solanales</taxon>
        <taxon>Solanaceae</taxon>
        <taxon>Solanoideae</taxon>
        <taxon>Solaneae</taxon>
        <taxon>Solanum</taxon>
    </lineage>
</organism>
<comment type="caution">
    <text evidence="1">The sequence shown here is derived from an EMBL/GenBank/DDBJ whole genome shotgun (WGS) entry which is preliminary data.</text>
</comment>
<dbReference type="Proteomes" id="UP001311915">
    <property type="component" value="Unassembled WGS sequence"/>
</dbReference>
<reference evidence="1 2" key="1">
    <citation type="submission" date="2023-10" db="EMBL/GenBank/DDBJ databases">
        <title>Genome-Wide Identification Analysis in wild type Solanum Pinnatisectum Reveals Some Genes Defensing Phytophthora Infestans.</title>
        <authorList>
            <person name="Sun C."/>
        </authorList>
    </citation>
    <scope>NUCLEOTIDE SEQUENCE [LARGE SCALE GENOMIC DNA]</scope>
    <source>
        <strain evidence="1">LQN</strain>
        <tissue evidence="1">Leaf</tissue>
    </source>
</reference>
<dbReference type="EMBL" id="JAWPEI010000010">
    <property type="protein sequence ID" value="KAK4713375.1"/>
    <property type="molecule type" value="Genomic_DNA"/>
</dbReference>
<proteinExistence type="predicted"/>
<gene>
    <name evidence="1" type="ORF">R3W88_019282</name>
</gene>
<sequence>MDNLENCWQKFFSLSRQLQPLKDTNFYSFGKYREHLLKFTALKLSSNGIANEMWLSFHGIVTSRLNSLSGFVVKTYCEFITLSSPRGPVSKCTEVVDVLKPKL</sequence>
<accession>A0AAV9KLV3</accession>
<name>A0AAV9KLV3_9SOLN</name>
<evidence type="ECO:0000313" key="2">
    <source>
        <dbReference type="Proteomes" id="UP001311915"/>
    </source>
</evidence>
<protein>
    <submittedName>
        <fullName evidence="1">Uncharacterized protein</fullName>
    </submittedName>
</protein>